<evidence type="ECO:0000256" key="2">
    <source>
        <dbReference type="SAM" id="MobiDB-lite"/>
    </source>
</evidence>
<feature type="compositionally biased region" description="Basic residues" evidence="2">
    <location>
        <begin position="153"/>
        <end position="164"/>
    </location>
</feature>
<dbReference type="Gene3D" id="2.60.200.20">
    <property type="match status" value="1"/>
</dbReference>
<dbReference type="InterPro" id="IPR042287">
    <property type="entry name" value="FhaA_N_sf"/>
</dbReference>
<keyword evidence="5" id="KW-1185">Reference proteome</keyword>
<dbReference type="Proteomes" id="UP000469325">
    <property type="component" value="Unassembled WGS sequence"/>
</dbReference>
<dbReference type="PROSITE" id="PS50006">
    <property type="entry name" value="FHA_DOMAIN"/>
    <property type="match status" value="1"/>
</dbReference>
<dbReference type="Pfam" id="PF12401">
    <property type="entry name" value="FhaA_N"/>
    <property type="match status" value="1"/>
</dbReference>
<dbReference type="PANTHER" id="PTHR23308">
    <property type="entry name" value="NUCLEAR INHIBITOR OF PROTEIN PHOSPHATASE-1"/>
    <property type="match status" value="1"/>
</dbReference>
<keyword evidence="1" id="KW-0597">Phosphoprotein</keyword>
<evidence type="ECO:0000256" key="1">
    <source>
        <dbReference type="ARBA" id="ARBA00022553"/>
    </source>
</evidence>
<protein>
    <submittedName>
        <fullName evidence="4">DUF2662 domain-containing protein</fullName>
    </submittedName>
</protein>
<dbReference type="EMBL" id="VUNC01000001">
    <property type="protein sequence ID" value="MST71680.1"/>
    <property type="molecule type" value="Genomic_DNA"/>
</dbReference>
<sequence>MNLLKTFESRVNDAFGASPQGQVEPFSFKKLAKQAAREMQRETYEIDGVDTAPALFTILISSADDSMMRSLYAQLTQEIVSFVEAQANSKGYVFVGKPLARFMVDPTLRSGKFAVFAENVDARTLARLRDEEEAFLGASQGSGGAAAPMQASRAHKGRGNRQGRGRGEQPLAAVQPTPAPAPVADPLDQGLENLQEQEFAPLVSPQGEDASAGLRVLPEDFVQDSIEEAEAEQAARHAARHVPAVDEGADMQGAPQPQTVPATQRKNVPLVNPQRARSSRESSEAPTCLLIDHQTGRTYNATAPATLLGRERSQGGIVIHDPNVSRRHAEITYDGRDWRITDLNSTNGTLVNDVDVDSCILRDGDLITVGLTNLEFRESRA</sequence>
<dbReference type="Pfam" id="PF00498">
    <property type="entry name" value="FHA"/>
    <property type="match status" value="1"/>
</dbReference>
<dbReference type="CDD" id="cd00060">
    <property type="entry name" value="FHA"/>
    <property type="match status" value="1"/>
</dbReference>
<evidence type="ECO:0000313" key="4">
    <source>
        <dbReference type="EMBL" id="MST71680.1"/>
    </source>
</evidence>
<dbReference type="RefSeq" id="WP_154433444.1">
    <property type="nucleotide sequence ID" value="NZ_VUNC01000001.1"/>
</dbReference>
<proteinExistence type="predicted"/>
<feature type="domain" description="FHA" evidence="3">
    <location>
        <begin position="306"/>
        <end position="356"/>
    </location>
</feature>
<dbReference type="AlphaFoldDB" id="A0A6N7X831"/>
<feature type="region of interest" description="Disordered" evidence="2">
    <location>
        <begin position="242"/>
        <end position="261"/>
    </location>
</feature>
<dbReference type="SUPFAM" id="SSF49879">
    <property type="entry name" value="SMAD/FHA domain"/>
    <property type="match status" value="1"/>
</dbReference>
<dbReference type="Gene3D" id="3.30.2320.60">
    <property type="entry name" value="FhaA, phosphopeptide-binding domain (DUF3662)"/>
    <property type="match status" value="1"/>
</dbReference>
<evidence type="ECO:0000313" key="5">
    <source>
        <dbReference type="Proteomes" id="UP000469325"/>
    </source>
</evidence>
<organism evidence="4 5">
    <name type="scientific">Olsenella porci</name>
    <dbReference type="NCBI Taxonomy" id="2652279"/>
    <lineage>
        <taxon>Bacteria</taxon>
        <taxon>Bacillati</taxon>
        <taxon>Actinomycetota</taxon>
        <taxon>Coriobacteriia</taxon>
        <taxon>Coriobacteriales</taxon>
        <taxon>Atopobiaceae</taxon>
        <taxon>Olsenella</taxon>
    </lineage>
</organism>
<feature type="region of interest" description="Disordered" evidence="2">
    <location>
        <begin position="137"/>
        <end position="181"/>
    </location>
</feature>
<dbReference type="InterPro" id="IPR008984">
    <property type="entry name" value="SMAD_FHA_dom_sf"/>
</dbReference>
<dbReference type="InterPro" id="IPR050923">
    <property type="entry name" value="Cell_Proc_Reg/RNA_Proc"/>
</dbReference>
<evidence type="ECO:0000259" key="3">
    <source>
        <dbReference type="PROSITE" id="PS50006"/>
    </source>
</evidence>
<dbReference type="InterPro" id="IPR000253">
    <property type="entry name" value="FHA_dom"/>
</dbReference>
<gene>
    <name evidence="4" type="ORF">FYJ68_00895</name>
</gene>
<accession>A0A6N7X831</accession>
<name>A0A6N7X831_9ACTN</name>
<reference evidence="4 5" key="1">
    <citation type="submission" date="2019-08" db="EMBL/GenBank/DDBJ databases">
        <title>In-depth cultivation of the pig gut microbiome towards novel bacterial diversity and tailored functional studies.</title>
        <authorList>
            <person name="Wylensek D."/>
            <person name="Hitch T.C.A."/>
            <person name="Clavel T."/>
        </authorList>
    </citation>
    <scope>NUCLEOTIDE SEQUENCE [LARGE SCALE GENOMIC DNA]</scope>
    <source>
        <strain evidence="4 5">CA-Schmier-601-WT-1</strain>
    </source>
</reference>
<comment type="caution">
    <text evidence="4">The sequence shown here is derived from an EMBL/GenBank/DDBJ whole genome shotgun (WGS) entry which is preliminary data.</text>
</comment>
<dbReference type="SMART" id="SM00240">
    <property type="entry name" value="FHA"/>
    <property type="match status" value="1"/>
</dbReference>
<dbReference type="InterPro" id="IPR022128">
    <property type="entry name" value="FhaA_N"/>
</dbReference>